<accession>A0ABX9G9V8</accession>
<evidence type="ECO:0000256" key="1">
    <source>
        <dbReference type="ARBA" id="ARBA00004417"/>
    </source>
</evidence>
<dbReference type="Proteomes" id="UP000252124">
    <property type="component" value="Unassembled WGS sequence"/>
</dbReference>
<keyword evidence="5" id="KW-0997">Cell inner membrane</keyword>
<keyword evidence="9" id="KW-0472">Membrane</keyword>
<organism evidence="11 12">
    <name type="scientific">Achromobacter marplatensis</name>
    <dbReference type="NCBI Taxonomy" id="470868"/>
    <lineage>
        <taxon>Bacteria</taxon>
        <taxon>Pseudomonadati</taxon>
        <taxon>Pseudomonadota</taxon>
        <taxon>Betaproteobacteria</taxon>
        <taxon>Burkholderiales</taxon>
        <taxon>Alcaligenaceae</taxon>
        <taxon>Achromobacter</taxon>
    </lineage>
</organism>
<evidence type="ECO:0000256" key="9">
    <source>
        <dbReference type="ARBA" id="ARBA00023136"/>
    </source>
</evidence>
<evidence type="ECO:0000256" key="6">
    <source>
        <dbReference type="ARBA" id="ARBA00022741"/>
    </source>
</evidence>
<sequence>MTYSPTPPAGDTSSAILAIRNLSVEVGGAGNRVVRNLSLDVHAGETVCVVGESGSGKSVTSLAVMGLLPPGILSISAGSIRVEGEDVATASQRRLREMRATRMAMVFQEPMTALNPVHTVGKQVDEVLRLHRKNMSAAERRAKVLDMFRSVHLPDVERIFDAYPHQLSGGQRQRIVIAMALILEPKLLIADEPTTALDVTTQKQILALIKELQVKHQTAVLFITHDFGVVAEIADRIVVMNRGDLIESGTRNEILAEPKQSYTRRLVSSVPSLVPTRRDAPDGQLVLHVKGLGRTYAGKHSLFSRKAAQNVIAATDVNLTLRKGEILGIVGESGSGKSTVARCIVRLIEPTAGHMMMGGEDLSTLSGSALRPVRRRIQIVFQDPYRSLNPRRTVGESIIEGLLNFGMPREQALKRAGETLTVVGLSPDAMQRYPHQFSGGQRQRICIARALVMDPEILVADEAVSALDVSVQAQVLELLEQVRQRTGVGVLFITHDLRVAAQICDTIMVMQRGKVVETGSAETVLTEPRHEYTRALIDAAPGRDWDFRNFRPVAATLAHAPAP</sequence>
<dbReference type="PROSITE" id="PS00211">
    <property type="entry name" value="ABC_TRANSPORTER_1"/>
    <property type="match status" value="2"/>
</dbReference>
<dbReference type="SUPFAM" id="SSF52540">
    <property type="entry name" value="P-loop containing nucleoside triphosphate hydrolases"/>
    <property type="match status" value="2"/>
</dbReference>
<gene>
    <name evidence="11" type="ORF">DFP87_11037</name>
</gene>
<dbReference type="InterPro" id="IPR050388">
    <property type="entry name" value="ABC_Ni/Peptide_Import"/>
</dbReference>
<dbReference type="PROSITE" id="PS50893">
    <property type="entry name" value="ABC_TRANSPORTER_2"/>
    <property type="match status" value="2"/>
</dbReference>
<comment type="caution">
    <text evidence="11">The sequence shown here is derived from an EMBL/GenBank/DDBJ whole genome shotgun (WGS) entry which is preliminary data.</text>
</comment>
<name>A0ABX9G9V8_9BURK</name>
<reference evidence="11 12" key="1">
    <citation type="submission" date="2018-06" db="EMBL/GenBank/DDBJ databases">
        <title>Genomic Encyclopedia of Type Strains, Phase III (KMG-III): the genomes of soil and plant-associated and newly described type strains.</title>
        <authorList>
            <person name="Whitman W."/>
        </authorList>
    </citation>
    <scope>NUCLEOTIDE SEQUENCE [LARGE SCALE GENOMIC DNA]</scope>
    <source>
        <strain evidence="11 12">CECT 7342</strain>
    </source>
</reference>
<dbReference type="RefSeq" id="WP_052017913.1">
    <property type="nucleotide sequence ID" value="NZ_ALJE01000027.1"/>
</dbReference>
<comment type="similarity">
    <text evidence="2">Belongs to the ABC transporter superfamily.</text>
</comment>
<dbReference type="GO" id="GO:0005524">
    <property type="term" value="F:ATP binding"/>
    <property type="evidence" value="ECO:0007669"/>
    <property type="project" value="UniProtKB-KW"/>
</dbReference>
<feature type="domain" description="ABC transporter" evidence="10">
    <location>
        <begin position="287"/>
        <end position="537"/>
    </location>
</feature>
<dbReference type="Gene3D" id="3.40.50.300">
    <property type="entry name" value="P-loop containing nucleotide triphosphate hydrolases"/>
    <property type="match status" value="2"/>
</dbReference>
<evidence type="ECO:0000313" key="11">
    <source>
        <dbReference type="EMBL" id="RBP16614.1"/>
    </source>
</evidence>
<comment type="subcellular location">
    <subcellularLocation>
        <location evidence="1">Cell inner membrane</location>
        <topology evidence="1">Peripheral membrane protein</topology>
    </subcellularLocation>
</comment>
<dbReference type="EMBL" id="QNRM01000010">
    <property type="protein sequence ID" value="RBP16614.1"/>
    <property type="molecule type" value="Genomic_DNA"/>
</dbReference>
<dbReference type="InterPro" id="IPR013563">
    <property type="entry name" value="Oligopep_ABC_C"/>
</dbReference>
<keyword evidence="8" id="KW-1278">Translocase</keyword>
<keyword evidence="7 11" id="KW-0067">ATP-binding</keyword>
<protein>
    <submittedName>
        <fullName evidence="11">Peptide/nickel transport system ATP-binding protein</fullName>
    </submittedName>
</protein>
<dbReference type="Pfam" id="PF08352">
    <property type="entry name" value="oligo_HPY"/>
    <property type="match status" value="2"/>
</dbReference>
<dbReference type="InterPro" id="IPR027417">
    <property type="entry name" value="P-loop_NTPase"/>
</dbReference>
<keyword evidence="4" id="KW-1003">Cell membrane</keyword>
<evidence type="ECO:0000256" key="8">
    <source>
        <dbReference type="ARBA" id="ARBA00022967"/>
    </source>
</evidence>
<dbReference type="InterPro" id="IPR017871">
    <property type="entry name" value="ABC_transporter-like_CS"/>
</dbReference>
<dbReference type="PANTHER" id="PTHR43297">
    <property type="entry name" value="OLIGOPEPTIDE TRANSPORT ATP-BINDING PROTEIN APPD"/>
    <property type="match status" value="1"/>
</dbReference>
<evidence type="ECO:0000256" key="7">
    <source>
        <dbReference type="ARBA" id="ARBA00022840"/>
    </source>
</evidence>
<evidence type="ECO:0000256" key="2">
    <source>
        <dbReference type="ARBA" id="ARBA00005417"/>
    </source>
</evidence>
<keyword evidence="3" id="KW-0813">Transport</keyword>
<evidence type="ECO:0000259" key="10">
    <source>
        <dbReference type="PROSITE" id="PS50893"/>
    </source>
</evidence>
<keyword evidence="12" id="KW-1185">Reference proteome</keyword>
<dbReference type="Pfam" id="PF00005">
    <property type="entry name" value="ABC_tran"/>
    <property type="match status" value="2"/>
</dbReference>
<dbReference type="NCBIfam" id="NF008453">
    <property type="entry name" value="PRK11308.1"/>
    <property type="match status" value="2"/>
</dbReference>
<evidence type="ECO:0000313" key="12">
    <source>
        <dbReference type="Proteomes" id="UP000252124"/>
    </source>
</evidence>
<dbReference type="CDD" id="cd03257">
    <property type="entry name" value="ABC_NikE_OppD_transporters"/>
    <property type="match status" value="2"/>
</dbReference>
<dbReference type="SMART" id="SM00382">
    <property type="entry name" value="AAA"/>
    <property type="match status" value="2"/>
</dbReference>
<dbReference type="InterPro" id="IPR003593">
    <property type="entry name" value="AAA+_ATPase"/>
</dbReference>
<proteinExistence type="inferred from homology"/>
<dbReference type="GeneID" id="99732835"/>
<keyword evidence="6" id="KW-0547">Nucleotide-binding</keyword>
<evidence type="ECO:0000256" key="4">
    <source>
        <dbReference type="ARBA" id="ARBA00022475"/>
    </source>
</evidence>
<dbReference type="NCBIfam" id="NF007739">
    <property type="entry name" value="PRK10419.1"/>
    <property type="match status" value="2"/>
</dbReference>
<evidence type="ECO:0000256" key="3">
    <source>
        <dbReference type="ARBA" id="ARBA00022448"/>
    </source>
</evidence>
<feature type="domain" description="ABC transporter" evidence="10">
    <location>
        <begin position="19"/>
        <end position="267"/>
    </location>
</feature>
<dbReference type="PANTHER" id="PTHR43297:SF14">
    <property type="entry name" value="ATPASE AAA-TYPE CORE DOMAIN-CONTAINING PROTEIN"/>
    <property type="match status" value="1"/>
</dbReference>
<evidence type="ECO:0000256" key="5">
    <source>
        <dbReference type="ARBA" id="ARBA00022519"/>
    </source>
</evidence>
<dbReference type="InterPro" id="IPR003439">
    <property type="entry name" value="ABC_transporter-like_ATP-bd"/>
</dbReference>